<name>A0AAU8AUZ0_9CAUD</name>
<protein>
    <submittedName>
        <fullName evidence="2">Uncharacterized protein</fullName>
    </submittedName>
</protein>
<keyword evidence="1" id="KW-1133">Transmembrane helix</keyword>
<keyword evidence="1" id="KW-0812">Transmembrane</keyword>
<organism evidence="2">
    <name type="scientific">Dulem virus 29</name>
    <dbReference type="NCBI Taxonomy" id="3145747"/>
    <lineage>
        <taxon>Viruses</taxon>
        <taxon>Duplodnaviria</taxon>
        <taxon>Heunggongvirae</taxon>
        <taxon>Uroviricota</taxon>
        <taxon>Caudoviricetes</taxon>
    </lineage>
</organism>
<reference evidence="2" key="1">
    <citation type="submission" date="2024-03" db="EMBL/GenBank/DDBJ databases">
        <title>Diverse circular DNA viruses in blood, oral, and fecal samples of captive lemurs.</title>
        <authorList>
            <person name="Paietta E.N."/>
            <person name="Kraberger S."/>
            <person name="Lund M.C."/>
            <person name="Custer J.M."/>
            <person name="Vargas K.M."/>
            <person name="Ehmke E.E."/>
            <person name="Yoder A.D."/>
            <person name="Varsani A."/>
        </authorList>
    </citation>
    <scope>NUCLEOTIDE SEQUENCE</scope>
    <source>
        <strain evidence="2">Duke_21_2</strain>
        <strain evidence="3">Duke_25FS_5</strain>
    </source>
</reference>
<evidence type="ECO:0000256" key="1">
    <source>
        <dbReference type="SAM" id="Phobius"/>
    </source>
</evidence>
<evidence type="ECO:0000313" key="2">
    <source>
        <dbReference type="EMBL" id="XCD03729.1"/>
    </source>
</evidence>
<proteinExistence type="predicted"/>
<dbReference type="EMBL" id="PP511642">
    <property type="protein sequence ID" value="XCD06170.1"/>
    <property type="molecule type" value="Genomic_DNA"/>
</dbReference>
<dbReference type="EMBL" id="PP511380">
    <property type="protein sequence ID" value="XCD03729.1"/>
    <property type="molecule type" value="Genomic_DNA"/>
</dbReference>
<evidence type="ECO:0000313" key="3">
    <source>
        <dbReference type="EMBL" id="XCD06170.1"/>
    </source>
</evidence>
<keyword evidence="1" id="KW-0472">Membrane</keyword>
<feature type="transmembrane region" description="Helical" evidence="1">
    <location>
        <begin position="6"/>
        <end position="29"/>
    </location>
</feature>
<sequence>MNRINAIHAFFMSFSIAFYLISLIFVWSVER</sequence>
<accession>A0AAU8AUZ0</accession>